<sequence length="73" mass="8269">MFTVTSRDGKEIKLSPLDVTRWIFIANKRFEKPGDALANLVKYSKIDTKKQGKNIAEQDAYLKGYNDTYNPGG</sequence>
<name>A0A8S5NKR9_9CAUD</name>
<protein>
    <submittedName>
        <fullName evidence="1">Uncharacterized protein</fullName>
    </submittedName>
</protein>
<proteinExistence type="predicted"/>
<accession>A0A8S5NKR9</accession>
<evidence type="ECO:0000313" key="1">
    <source>
        <dbReference type="EMBL" id="DAD95334.1"/>
    </source>
</evidence>
<organism evidence="1">
    <name type="scientific">Podoviridae sp. ctsNK10</name>
    <dbReference type="NCBI Taxonomy" id="2826582"/>
    <lineage>
        <taxon>Viruses</taxon>
        <taxon>Duplodnaviria</taxon>
        <taxon>Heunggongvirae</taxon>
        <taxon>Uroviricota</taxon>
        <taxon>Caudoviricetes</taxon>
    </lineage>
</organism>
<dbReference type="EMBL" id="BK015191">
    <property type="protein sequence ID" value="DAD95334.1"/>
    <property type="molecule type" value="Genomic_DNA"/>
</dbReference>
<reference evidence="1" key="1">
    <citation type="journal article" date="2021" name="Proc. Natl. Acad. Sci. U.S.A.">
        <title>A Catalog of Tens of Thousands of Viruses from Human Metagenomes Reveals Hidden Associations with Chronic Diseases.</title>
        <authorList>
            <person name="Tisza M.J."/>
            <person name="Buck C.B."/>
        </authorList>
    </citation>
    <scope>NUCLEOTIDE SEQUENCE</scope>
    <source>
        <strain evidence="1">CtsNK10</strain>
    </source>
</reference>